<dbReference type="AlphaFoldDB" id="A0A7G5IK85"/>
<evidence type="ECO:0000313" key="2">
    <source>
        <dbReference type="Proteomes" id="UP000515292"/>
    </source>
</evidence>
<organism evidence="1 2">
    <name type="scientific">Sandaracinobacteroides saxicola</name>
    <dbReference type="NCBI Taxonomy" id="2759707"/>
    <lineage>
        <taxon>Bacteria</taxon>
        <taxon>Pseudomonadati</taxon>
        <taxon>Pseudomonadota</taxon>
        <taxon>Alphaproteobacteria</taxon>
        <taxon>Sphingomonadales</taxon>
        <taxon>Sphingosinicellaceae</taxon>
        <taxon>Sandaracinobacteroides</taxon>
    </lineage>
</organism>
<reference evidence="1 2" key="1">
    <citation type="submission" date="2020-07" db="EMBL/GenBank/DDBJ databases">
        <title>Complete genome sequence for Sandaracinobacter sp. M6.</title>
        <authorList>
            <person name="Tang Y."/>
            <person name="Liu Q."/>
            <person name="Guo Z."/>
            <person name="Lei P."/>
            <person name="Huang B."/>
        </authorList>
    </citation>
    <scope>NUCLEOTIDE SEQUENCE [LARGE SCALE GENOMIC DNA]</scope>
    <source>
        <strain evidence="1 2">M6</strain>
    </source>
</reference>
<dbReference type="Proteomes" id="UP000515292">
    <property type="component" value="Chromosome"/>
</dbReference>
<dbReference type="KEGG" id="sand:H3309_04660"/>
<dbReference type="RefSeq" id="WP_182297600.1">
    <property type="nucleotide sequence ID" value="NZ_CP059851.1"/>
</dbReference>
<keyword evidence="2" id="KW-1185">Reference proteome</keyword>
<accession>A0A7G5IK85</accession>
<dbReference type="EMBL" id="CP059851">
    <property type="protein sequence ID" value="QMW23777.1"/>
    <property type="molecule type" value="Genomic_DNA"/>
</dbReference>
<sequence>MARLRCRDFQFLDIPRETGADEAIRTLDFNLGKAWMAVAELTPEHFFSLFYSGLACAMVRSASPRLAFNGFLYASHMGNPCFRTRRYINLRSQ</sequence>
<gene>
    <name evidence="1" type="ORF">H3309_04660</name>
</gene>
<proteinExistence type="predicted"/>
<protein>
    <submittedName>
        <fullName evidence="1">Uncharacterized protein</fullName>
    </submittedName>
</protein>
<evidence type="ECO:0000313" key="1">
    <source>
        <dbReference type="EMBL" id="QMW23777.1"/>
    </source>
</evidence>
<name>A0A7G5IK85_9SPHN</name>